<dbReference type="STRING" id="570519.SAMN04488116_0794"/>
<feature type="transmembrane region" description="Helical" evidence="1">
    <location>
        <begin position="18"/>
        <end position="36"/>
    </location>
</feature>
<name>A0A1M5ILT6_9FLAO</name>
<evidence type="ECO:0000256" key="1">
    <source>
        <dbReference type="SAM" id="Phobius"/>
    </source>
</evidence>
<keyword evidence="1" id="KW-0472">Membrane</keyword>
<sequence>MKEFVNFVLQKVNVDKRLLAVYCLVYFAWGMGMDWFGKQVEIAQFTYWWQVISCYILYMVPISLIFRGLPFHMQYAYGLVAMGLLEFGGYALQTSYAYPDNILDQLFNIRNFSLGMALFFALYFPLGNWLVGKIYTALFRKES</sequence>
<dbReference type="Proteomes" id="UP000184532">
    <property type="component" value="Unassembled WGS sequence"/>
</dbReference>
<protein>
    <submittedName>
        <fullName evidence="2">Uncharacterized protein</fullName>
    </submittedName>
</protein>
<dbReference type="RefSeq" id="WP_073176576.1">
    <property type="nucleotide sequence ID" value="NZ_FQWL01000001.1"/>
</dbReference>
<reference evidence="3" key="1">
    <citation type="submission" date="2016-11" db="EMBL/GenBank/DDBJ databases">
        <authorList>
            <person name="Varghese N."/>
            <person name="Submissions S."/>
        </authorList>
    </citation>
    <scope>NUCLEOTIDE SEQUENCE [LARGE SCALE GENOMIC DNA]</scope>
    <source>
        <strain evidence="3">DSM 22638</strain>
    </source>
</reference>
<dbReference type="OrthoDB" id="1178539at2"/>
<gene>
    <name evidence="2" type="ORF">SAMN04488116_0794</name>
</gene>
<dbReference type="AlphaFoldDB" id="A0A1M5ILT6"/>
<evidence type="ECO:0000313" key="3">
    <source>
        <dbReference type="Proteomes" id="UP000184532"/>
    </source>
</evidence>
<keyword evidence="1" id="KW-0812">Transmembrane</keyword>
<evidence type="ECO:0000313" key="2">
    <source>
        <dbReference type="EMBL" id="SHG29215.1"/>
    </source>
</evidence>
<keyword evidence="3" id="KW-1185">Reference proteome</keyword>
<accession>A0A1M5ILT6</accession>
<keyword evidence="1" id="KW-1133">Transmembrane helix</keyword>
<feature type="transmembrane region" description="Helical" evidence="1">
    <location>
        <begin position="48"/>
        <end position="66"/>
    </location>
</feature>
<proteinExistence type="predicted"/>
<dbReference type="EMBL" id="FQWL01000001">
    <property type="protein sequence ID" value="SHG29215.1"/>
    <property type="molecule type" value="Genomic_DNA"/>
</dbReference>
<organism evidence="2 3">
    <name type="scientific">Flagellimonas flava</name>
    <dbReference type="NCBI Taxonomy" id="570519"/>
    <lineage>
        <taxon>Bacteria</taxon>
        <taxon>Pseudomonadati</taxon>
        <taxon>Bacteroidota</taxon>
        <taxon>Flavobacteriia</taxon>
        <taxon>Flavobacteriales</taxon>
        <taxon>Flavobacteriaceae</taxon>
        <taxon>Flagellimonas</taxon>
    </lineage>
</organism>
<feature type="transmembrane region" description="Helical" evidence="1">
    <location>
        <begin position="75"/>
        <end position="92"/>
    </location>
</feature>
<feature type="transmembrane region" description="Helical" evidence="1">
    <location>
        <begin position="112"/>
        <end position="131"/>
    </location>
</feature>